<gene>
    <name evidence="2" type="ORF">RFI_20257</name>
</gene>
<name>X6MTS9_RETFI</name>
<feature type="region of interest" description="Disordered" evidence="1">
    <location>
        <begin position="105"/>
        <end position="127"/>
    </location>
</feature>
<feature type="compositionally biased region" description="Polar residues" evidence="1">
    <location>
        <begin position="105"/>
        <end position="114"/>
    </location>
</feature>
<reference evidence="2 3" key="1">
    <citation type="journal article" date="2013" name="Curr. Biol.">
        <title>The Genome of the Foraminiferan Reticulomyxa filosa.</title>
        <authorList>
            <person name="Glockner G."/>
            <person name="Hulsmann N."/>
            <person name="Schleicher M."/>
            <person name="Noegel A.A."/>
            <person name="Eichinger L."/>
            <person name="Gallinger C."/>
            <person name="Pawlowski J."/>
            <person name="Sierra R."/>
            <person name="Euteneuer U."/>
            <person name="Pillet L."/>
            <person name="Moustafa A."/>
            <person name="Platzer M."/>
            <person name="Groth M."/>
            <person name="Szafranski K."/>
            <person name="Schliwa M."/>
        </authorList>
    </citation>
    <scope>NUCLEOTIDE SEQUENCE [LARGE SCALE GENOMIC DNA]</scope>
</reference>
<dbReference type="EMBL" id="ASPP01017294">
    <property type="protein sequence ID" value="ETO17071.1"/>
    <property type="molecule type" value="Genomic_DNA"/>
</dbReference>
<evidence type="ECO:0000313" key="3">
    <source>
        <dbReference type="Proteomes" id="UP000023152"/>
    </source>
</evidence>
<evidence type="ECO:0000313" key="2">
    <source>
        <dbReference type="EMBL" id="ETO17071.1"/>
    </source>
</evidence>
<organism evidence="2 3">
    <name type="scientific">Reticulomyxa filosa</name>
    <dbReference type="NCBI Taxonomy" id="46433"/>
    <lineage>
        <taxon>Eukaryota</taxon>
        <taxon>Sar</taxon>
        <taxon>Rhizaria</taxon>
        <taxon>Retaria</taxon>
        <taxon>Foraminifera</taxon>
        <taxon>Monothalamids</taxon>
        <taxon>Reticulomyxidae</taxon>
        <taxon>Reticulomyxa</taxon>
    </lineage>
</organism>
<evidence type="ECO:0000256" key="1">
    <source>
        <dbReference type="SAM" id="MobiDB-lite"/>
    </source>
</evidence>
<feature type="non-terminal residue" evidence="2">
    <location>
        <position position="141"/>
    </location>
</feature>
<keyword evidence="3" id="KW-1185">Reference proteome</keyword>
<dbReference type="Proteomes" id="UP000023152">
    <property type="component" value="Unassembled WGS sequence"/>
</dbReference>
<sequence>MSYKAQWEWMKTKHENELTGCVKDYYNWQQIHLNQLHSYFHDQLFAALSNEINDKEMEDRSNSNATHHMSVLSAKNDEHAQVQMQEQEQGSEQICKGPLDLDTIMTNGTANANTNEKEKETSNDRSLTMGKVEEIIEQQIH</sequence>
<comment type="caution">
    <text evidence="2">The sequence shown here is derived from an EMBL/GenBank/DDBJ whole genome shotgun (WGS) entry which is preliminary data.</text>
</comment>
<proteinExistence type="predicted"/>
<dbReference type="AlphaFoldDB" id="X6MTS9"/>
<accession>X6MTS9</accession>
<protein>
    <submittedName>
        <fullName evidence="2">Uncharacterized protein</fullName>
    </submittedName>
</protein>